<name>A0A381NGJ6_9ZZZZ</name>
<dbReference type="EMBL" id="UINC01000333">
    <property type="protein sequence ID" value="SUZ53509.1"/>
    <property type="molecule type" value="Genomic_DNA"/>
</dbReference>
<keyword evidence="4" id="KW-0238">DNA-binding</keyword>
<evidence type="ECO:0000256" key="4">
    <source>
        <dbReference type="ARBA" id="ARBA00023125"/>
    </source>
</evidence>
<gene>
    <name evidence="8" type="ORF">METZ01_LOCUS6363</name>
</gene>
<dbReference type="NCBIfam" id="TIGR02937">
    <property type="entry name" value="sigma70-ECF"/>
    <property type="match status" value="1"/>
</dbReference>
<dbReference type="GO" id="GO:0006352">
    <property type="term" value="P:DNA-templated transcription initiation"/>
    <property type="evidence" value="ECO:0007669"/>
    <property type="project" value="InterPro"/>
</dbReference>
<dbReference type="GO" id="GO:0016987">
    <property type="term" value="F:sigma factor activity"/>
    <property type="evidence" value="ECO:0007669"/>
    <property type="project" value="UniProtKB-KW"/>
</dbReference>
<keyword evidence="5" id="KW-0804">Transcription</keyword>
<dbReference type="CDD" id="cd06171">
    <property type="entry name" value="Sigma70_r4"/>
    <property type="match status" value="1"/>
</dbReference>
<evidence type="ECO:0000259" key="7">
    <source>
        <dbReference type="Pfam" id="PF08281"/>
    </source>
</evidence>
<dbReference type="InterPro" id="IPR013324">
    <property type="entry name" value="RNA_pol_sigma_r3/r4-like"/>
</dbReference>
<dbReference type="InterPro" id="IPR007627">
    <property type="entry name" value="RNA_pol_sigma70_r2"/>
</dbReference>
<dbReference type="AlphaFoldDB" id="A0A381NGJ6"/>
<dbReference type="PANTHER" id="PTHR43133:SF8">
    <property type="entry name" value="RNA POLYMERASE SIGMA FACTOR HI_1459-RELATED"/>
    <property type="match status" value="1"/>
</dbReference>
<accession>A0A381NGJ6</accession>
<evidence type="ECO:0000259" key="6">
    <source>
        <dbReference type="Pfam" id="PF04542"/>
    </source>
</evidence>
<feature type="domain" description="RNA polymerase sigma-70 region 2" evidence="6">
    <location>
        <begin position="53"/>
        <end position="119"/>
    </location>
</feature>
<dbReference type="InterPro" id="IPR014284">
    <property type="entry name" value="RNA_pol_sigma-70_dom"/>
</dbReference>
<protein>
    <recommendedName>
        <fullName evidence="9">HTH luxR-type domain-containing protein</fullName>
    </recommendedName>
</protein>
<evidence type="ECO:0000256" key="3">
    <source>
        <dbReference type="ARBA" id="ARBA00023082"/>
    </source>
</evidence>
<keyword evidence="3" id="KW-0731">Sigma factor</keyword>
<dbReference type="Gene3D" id="1.10.10.10">
    <property type="entry name" value="Winged helix-like DNA-binding domain superfamily/Winged helix DNA-binding domain"/>
    <property type="match status" value="1"/>
</dbReference>
<dbReference type="Pfam" id="PF04542">
    <property type="entry name" value="Sigma70_r2"/>
    <property type="match status" value="1"/>
</dbReference>
<dbReference type="Gene3D" id="1.10.1740.10">
    <property type="match status" value="1"/>
</dbReference>
<evidence type="ECO:0000256" key="5">
    <source>
        <dbReference type="ARBA" id="ARBA00023163"/>
    </source>
</evidence>
<comment type="similarity">
    <text evidence="1">Belongs to the sigma-70 factor family. ECF subfamily.</text>
</comment>
<evidence type="ECO:0008006" key="9">
    <source>
        <dbReference type="Google" id="ProtNLM"/>
    </source>
</evidence>
<keyword evidence="2" id="KW-0805">Transcription regulation</keyword>
<dbReference type="SUPFAM" id="SSF88659">
    <property type="entry name" value="Sigma3 and sigma4 domains of RNA polymerase sigma factors"/>
    <property type="match status" value="1"/>
</dbReference>
<dbReference type="SUPFAM" id="SSF88946">
    <property type="entry name" value="Sigma2 domain of RNA polymerase sigma factors"/>
    <property type="match status" value="1"/>
</dbReference>
<reference evidence="8" key="1">
    <citation type="submission" date="2018-05" db="EMBL/GenBank/DDBJ databases">
        <authorList>
            <person name="Lanie J.A."/>
            <person name="Ng W.-L."/>
            <person name="Kazmierczak K.M."/>
            <person name="Andrzejewski T.M."/>
            <person name="Davidsen T.M."/>
            <person name="Wayne K.J."/>
            <person name="Tettelin H."/>
            <person name="Glass J.I."/>
            <person name="Rusch D."/>
            <person name="Podicherti R."/>
            <person name="Tsui H.-C.T."/>
            <person name="Winkler M.E."/>
        </authorList>
    </citation>
    <scope>NUCLEOTIDE SEQUENCE</scope>
</reference>
<evidence type="ECO:0000256" key="1">
    <source>
        <dbReference type="ARBA" id="ARBA00010641"/>
    </source>
</evidence>
<organism evidence="8">
    <name type="scientific">marine metagenome</name>
    <dbReference type="NCBI Taxonomy" id="408172"/>
    <lineage>
        <taxon>unclassified sequences</taxon>
        <taxon>metagenomes</taxon>
        <taxon>ecological metagenomes</taxon>
    </lineage>
</organism>
<dbReference type="Pfam" id="PF08281">
    <property type="entry name" value="Sigma70_r4_2"/>
    <property type="match status" value="1"/>
</dbReference>
<sequence>MLTTDFYHQLPFDYEPTSTRGSASVSLKTTDHPDDSELVLRARKGEEIALSMLIERYQKSAYALALSVTGRHEDAEDAAQESFLVALDQLDECRDPERFAGWFMTIVRNRSRNLIRRESLRETSDVPQGTRSRIPTPDKIAETSELRGILQRAIAALPEVQQEVVLLHDLEGWKHREIAERLGIPSGTVRSHLHFARKALKEALIEIPNGSDLIRKVQ</sequence>
<dbReference type="InterPro" id="IPR013325">
    <property type="entry name" value="RNA_pol_sigma_r2"/>
</dbReference>
<dbReference type="InterPro" id="IPR036388">
    <property type="entry name" value="WH-like_DNA-bd_sf"/>
</dbReference>
<feature type="domain" description="RNA polymerase sigma factor 70 region 4 type 2" evidence="7">
    <location>
        <begin position="148"/>
        <end position="200"/>
    </location>
</feature>
<dbReference type="PANTHER" id="PTHR43133">
    <property type="entry name" value="RNA POLYMERASE ECF-TYPE SIGMA FACTO"/>
    <property type="match status" value="1"/>
</dbReference>
<evidence type="ECO:0000313" key="8">
    <source>
        <dbReference type="EMBL" id="SUZ53509.1"/>
    </source>
</evidence>
<dbReference type="InterPro" id="IPR039425">
    <property type="entry name" value="RNA_pol_sigma-70-like"/>
</dbReference>
<evidence type="ECO:0000256" key="2">
    <source>
        <dbReference type="ARBA" id="ARBA00023015"/>
    </source>
</evidence>
<proteinExistence type="inferred from homology"/>
<dbReference type="GO" id="GO:0003677">
    <property type="term" value="F:DNA binding"/>
    <property type="evidence" value="ECO:0007669"/>
    <property type="project" value="UniProtKB-KW"/>
</dbReference>
<dbReference type="InterPro" id="IPR013249">
    <property type="entry name" value="RNA_pol_sigma70_r4_t2"/>
</dbReference>